<evidence type="ECO:0000259" key="2">
    <source>
        <dbReference type="PROSITE" id="PS51186"/>
    </source>
</evidence>
<dbReference type="GO" id="GO:0006950">
    <property type="term" value="P:response to stress"/>
    <property type="evidence" value="ECO:0007669"/>
    <property type="project" value="TreeGrafter"/>
</dbReference>
<dbReference type="SUPFAM" id="SSF55729">
    <property type="entry name" value="Acyl-CoA N-acyltransferases (Nat)"/>
    <property type="match status" value="1"/>
</dbReference>
<dbReference type="Proteomes" id="UP000027466">
    <property type="component" value="Unassembled WGS sequence"/>
</dbReference>
<evidence type="ECO:0000313" key="3">
    <source>
        <dbReference type="EMBL" id="KDR44849.1"/>
    </source>
</evidence>
<evidence type="ECO:0000259" key="1">
    <source>
        <dbReference type="PROSITE" id="PS50995"/>
    </source>
</evidence>
<keyword evidence="4" id="KW-1185">Reference proteome</keyword>
<dbReference type="SUPFAM" id="SSF46785">
    <property type="entry name" value="Winged helix' DNA-binding domain"/>
    <property type="match status" value="1"/>
</dbReference>
<dbReference type="PROSITE" id="PS50995">
    <property type="entry name" value="HTH_MARR_2"/>
    <property type="match status" value="1"/>
</dbReference>
<evidence type="ECO:0000313" key="4">
    <source>
        <dbReference type="Proteomes" id="UP000027466"/>
    </source>
</evidence>
<dbReference type="InterPro" id="IPR036388">
    <property type="entry name" value="WH-like_DNA-bd_sf"/>
</dbReference>
<dbReference type="Pfam" id="PF12802">
    <property type="entry name" value="MarR_2"/>
    <property type="match status" value="1"/>
</dbReference>
<comment type="caution">
    <text evidence="3">The sequence shown here is derived from an EMBL/GenBank/DDBJ whole genome shotgun (WGS) entry which is preliminary data.</text>
</comment>
<dbReference type="PROSITE" id="PS51186">
    <property type="entry name" value="GNAT"/>
    <property type="match status" value="1"/>
</dbReference>
<dbReference type="InterPro" id="IPR000835">
    <property type="entry name" value="HTH_MarR-typ"/>
</dbReference>
<gene>
    <name evidence="3" type="ORF">BG61_01415</name>
</gene>
<dbReference type="PANTHER" id="PTHR33164">
    <property type="entry name" value="TRANSCRIPTIONAL REGULATOR, MARR FAMILY"/>
    <property type="match status" value="1"/>
</dbReference>
<proteinExistence type="predicted"/>
<dbReference type="GO" id="GO:0003700">
    <property type="term" value="F:DNA-binding transcription factor activity"/>
    <property type="evidence" value="ECO:0007669"/>
    <property type="project" value="InterPro"/>
</dbReference>
<protein>
    <submittedName>
        <fullName evidence="3">MarR family transcriptional regulator</fullName>
    </submittedName>
</protein>
<reference evidence="3 4" key="1">
    <citation type="submission" date="2014-03" db="EMBL/GenBank/DDBJ databases">
        <title>Draft Genome Sequences of Four Burkholderia Strains.</title>
        <authorList>
            <person name="Liu X.Y."/>
            <person name="Li C.X."/>
            <person name="Xu J.H."/>
        </authorList>
    </citation>
    <scope>NUCLEOTIDE SEQUENCE [LARGE SCALE GENOMIC DNA]</scope>
    <source>
        <strain evidence="3 4">DSM 50014</strain>
    </source>
</reference>
<dbReference type="EMBL" id="JFHC01000001">
    <property type="protein sequence ID" value="KDR44849.1"/>
    <property type="molecule type" value="Genomic_DNA"/>
</dbReference>
<organism evidence="3 4">
    <name type="scientific">Caballeronia glathei</name>
    <dbReference type="NCBI Taxonomy" id="60547"/>
    <lineage>
        <taxon>Bacteria</taxon>
        <taxon>Pseudomonadati</taxon>
        <taxon>Pseudomonadota</taxon>
        <taxon>Betaproteobacteria</taxon>
        <taxon>Burkholderiales</taxon>
        <taxon>Burkholderiaceae</taxon>
        <taxon>Caballeronia</taxon>
    </lineage>
</organism>
<dbReference type="SMART" id="SM00347">
    <property type="entry name" value="HTH_MARR"/>
    <property type="match status" value="1"/>
</dbReference>
<feature type="domain" description="N-acetyltransferase" evidence="2">
    <location>
        <begin position="165"/>
        <end position="301"/>
    </location>
</feature>
<dbReference type="CDD" id="cd04301">
    <property type="entry name" value="NAT_SF"/>
    <property type="match status" value="1"/>
</dbReference>
<dbReference type="Gene3D" id="1.10.10.10">
    <property type="entry name" value="Winged helix-like DNA-binding domain superfamily/Winged helix DNA-binding domain"/>
    <property type="match status" value="1"/>
</dbReference>
<sequence length="305" mass="33517">MMGPDLLRTAEAVRRFNRFYARHCGALHERLHKSDFSLTEVRVFHELIHDRARTAADVARNLGLDTGYLSRLLSSFERRGFMTRRPNQSDARQHLLSLTPMGHAIIETIDSGGLHEVSAALGELAPPERAQLVTSMADIERLLSSRGERKPLHLRRPQRGDFGWMVERHSQFDDAGAPRNEARAAGVVARYLGAMESDARRIACWIAEHNDGARIGAALLSAGSESEARIELLFVEPGARRLGLGAQLVAACTGFASEAGYESVSCAFDESHTDLSALFARAGFRPYGGAAPGVVWQRPLQSLYA</sequence>
<dbReference type="InterPro" id="IPR036390">
    <property type="entry name" value="WH_DNA-bd_sf"/>
</dbReference>
<dbReference type="Pfam" id="PF00583">
    <property type="entry name" value="Acetyltransf_1"/>
    <property type="match status" value="1"/>
</dbReference>
<dbReference type="InterPro" id="IPR039422">
    <property type="entry name" value="MarR/SlyA-like"/>
</dbReference>
<dbReference type="PANTHER" id="PTHR33164:SF43">
    <property type="entry name" value="HTH-TYPE TRANSCRIPTIONAL REPRESSOR YETL"/>
    <property type="match status" value="1"/>
</dbReference>
<feature type="domain" description="HTH marR-type" evidence="1">
    <location>
        <begin position="1"/>
        <end position="141"/>
    </location>
</feature>
<dbReference type="Gene3D" id="3.40.630.30">
    <property type="match status" value="1"/>
</dbReference>
<name>A0A069PYD3_9BURK</name>
<accession>A0A069PYD3</accession>
<dbReference type="InterPro" id="IPR000182">
    <property type="entry name" value="GNAT_dom"/>
</dbReference>
<dbReference type="InterPro" id="IPR016181">
    <property type="entry name" value="Acyl_CoA_acyltransferase"/>
</dbReference>
<dbReference type="GO" id="GO:0016747">
    <property type="term" value="F:acyltransferase activity, transferring groups other than amino-acyl groups"/>
    <property type="evidence" value="ECO:0007669"/>
    <property type="project" value="InterPro"/>
</dbReference>
<dbReference type="AlphaFoldDB" id="A0A069PYD3"/>